<sequence>MLAGFTVGMVTLNHAGVGLFPPPCRLRVAPSSTFAMAAPAAEGPASDSSTDGGAMAAARGRKARAARRRKHGEEGDRAISQRAHLAAAEAAGGADALGRAGMAAAASAAGGTAAFAAAGRASRAAAHPLGETGVAMHTGIGAAIKEGRYTKYPGVQFRRETGKWGVQFKYRAVGPGVQGQFALEADAARAHDAYVRAHGLRRPLHFPADGEVGSLSAQVQPSAAYRPRSLLPYAYERYLQASQPQLEEGATGSGSEEEEAAEAPREAVEGGAGEASTGVAATLTDVP</sequence>
<feature type="region of interest" description="Disordered" evidence="1">
    <location>
        <begin position="244"/>
        <end position="287"/>
    </location>
</feature>
<feature type="compositionally biased region" description="Low complexity" evidence="1">
    <location>
        <begin position="274"/>
        <end position="287"/>
    </location>
</feature>
<dbReference type="PaxDb" id="2903-EOD11093"/>
<evidence type="ECO:0008006" key="4">
    <source>
        <dbReference type="Google" id="ProtNLM"/>
    </source>
</evidence>
<accession>A0A0D3IIK8</accession>
<evidence type="ECO:0000313" key="2">
    <source>
        <dbReference type="EnsemblProtists" id="EOD11093"/>
    </source>
</evidence>
<proteinExistence type="predicted"/>
<feature type="region of interest" description="Disordered" evidence="1">
    <location>
        <begin position="40"/>
        <end position="77"/>
    </location>
</feature>
<name>A0A0D3IIK8_EMIH1</name>
<evidence type="ECO:0000256" key="1">
    <source>
        <dbReference type="SAM" id="MobiDB-lite"/>
    </source>
</evidence>
<evidence type="ECO:0000313" key="3">
    <source>
        <dbReference type="Proteomes" id="UP000013827"/>
    </source>
</evidence>
<reference evidence="3" key="1">
    <citation type="journal article" date="2013" name="Nature">
        <title>Pan genome of the phytoplankton Emiliania underpins its global distribution.</title>
        <authorList>
            <person name="Read B.A."/>
            <person name="Kegel J."/>
            <person name="Klute M.J."/>
            <person name="Kuo A."/>
            <person name="Lefebvre S.C."/>
            <person name="Maumus F."/>
            <person name="Mayer C."/>
            <person name="Miller J."/>
            <person name="Monier A."/>
            <person name="Salamov A."/>
            <person name="Young J."/>
            <person name="Aguilar M."/>
            <person name="Claverie J.M."/>
            <person name="Frickenhaus S."/>
            <person name="Gonzalez K."/>
            <person name="Herman E.K."/>
            <person name="Lin Y.C."/>
            <person name="Napier J."/>
            <person name="Ogata H."/>
            <person name="Sarno A.F."/>
            <person name="Shmutz J."/>
            <person name="Schroeder D."/>
            <person name="de Vargas C."/>
            <person name="Verret F."/>
            <person name="von Dassow P."/>
            <person name="Valentin K."/>
            <person name="Van de Peer Y."/>
            <person name="Wheeler G."/>
            <person name="Dacks J.B."/>
            <person name="Delwiche C.F."/>
            <person name="Dyhrman S.T."/>
            <person name="Glockner G."/>
            <person name="John U."/>
            <person name="Richards T."/>
            <person name="Worden A.Z."/>
            <person name="Zhang X."/>
            <person name="Grigoriev I.V."/>
            <person name="Allen A.E."/>
            <person name="Bidle K."/>
            <person name="Borodovsky M."/>
            <person name="Bowler C."/>
            <person name="Brownlee C."/>
            <person name="Cock J.M."/>
            <person name="Elias M."/>
            <person name="Gladyshev V.N."/>
            <person name="Groth M."/>
            <person name="Guda C."/>
            <person name="Hadaegh A."/>
            <person name="Iglesias-Rodriguez M.D."/>
            <person name="Jenkins J."/>
            <person name="Jones B.M."/>
            <person name="Lawson T."/>
            <person name="Leese F."/>
            <person name="Lindquist E."/>
            <person name="Lobanov A."/>
            <person name="Lomsadze A."/>
            <person name="Malik S.B."/>
            <person name="Marsh M.E."/>
            <person name="Mackinder L."/>
            <person name="Mock T."/>
            <person name="Mueller-Roeber B."/>
            <person name="Pagarete A."/>
            <person name="Parker M."/>
            <person name="Probert I."/>
            <person name="Quesneville H."/>
            <person name="Raines C."/>
            <person name="Rensing S.A."/>
            <person name="Riano-Pachon D.M."/>
            <person name="Richier S."/>
            <person name="Rokitta S."/>
            <person name="Shiraiwa Y."/>
            <person name="Soanes D.M."/>
            <person name="van der Giezen M."/>
            <person name="Wahlund T.M."/>
            <person name="Williams B."/>
            <person name="Wilson W."/>
            <person name="Wolfe G."/>
            <person name="Wurch L.L."/>
        </authorList>
    </citation>
    <scope>NUCLEOTIDE SEQUENCE</scope>
</reference>
<dbReference type="HOGENOM" id="CLU_971250_0_0_1"/>
<protein>
    <recommendedName>
        <fullName evidence="4">AP2/ERF domain-containing protein</fullName>
    </recommendedName>
</protein>
<dbReference type="AlphaFoldDB" id="A0A0D3IIK8"/>
<keyword evidence="3" id="KW-1185">Reference proteome</keyword>
<reference evidence="2" key="2">
    <citation type="submission" date="2024-10" db="UniProtKB">
        <authorList>
            <consortium name="EnsemblProtists"/>
        </authorList>
    </citation>
    <scope>IDENTIFICATION</scope>
</reference>
<organism evidence="2 3">
    <name type="scientific">Emiliania huxleyi (strain CCMP1516)</name>
    <dbReference type="NCBI Taxonomy" id="280463"/>
    <lineage>
        <taxon>Eukaryota</taxon>
        <taxon>Haptista</taxon>
        <taxon>Haptophyta</taxon>
        <taxon>Prymnesiophyceae</taxon>
        <taxon>Isochrysidales</taxon>
        <taxon>Noelaerhabdaceae</taxon>
        <taxon>Emiliania</taxon>
    </lineage>
</organism>
<dbReference type="RefSeq" id="XP_005763522.1">
    <property type="nucleotide sequence ID" value="XM_005763465.1"/>
</dbReference>
<feature type="compositionally biased region" description="Basic residues" evidence="1">
    <location>
        <begin position="59"/>
        <end position="70"/>
    </location>
</feature>
<dbReference type="EnsemblProtists" id="EOD11093">
    <property type="protein sequence ID" value="EOD11093"/>
    <property type="gene ID" value="EMIHUDRAFT_452491"/>
</dbReference>
<dbReference type="KEGG" id="ehx:EMIHUDRAFT_452491"/>
<dbReference type="Proteomes" id="UP000013827">
    <property type="component" value="Unassembled WGS sequence"/>
</dbReference>
<dbReference type="GeneID" id="17257218"/>